<gene>
    <name evidence="1" type="ORF">PVAP13_8KG275901</name>
</gene>
<keyword evidence="2" id="KW-1185">Reference proteome</keyword>
<sequence>MTTLVRLHRPSRTADQPSSFPVIGVMYFNFQQAELAGLNFQSYITHVPRCRHSTPFLLPCLSHSGAPPPSLNCDIGSSTSASMSTRLSTLAL</sequence>
<dbReference type="Proteomes" id="UP000823388">
    <property type="component" value="Chromosome 8K"/>
</dbReference>
<comment type="caution">
    <text evidence="1">The sequence shown here is derived from an EMBL/GenBank/DDBJ whole genome shotgun (WGS) entry which is preliminary data.</text>
</comment>
<reference evidence="1" key="1">
    <citation type="submission" date="2020-05" db="EMBL/GenBank/DDBJ databases">
        <title>WGS assembly of Panicum virgatum.</title>
        <authorList>
            <person name="Lovell J.T."/>
            <person name="Jenkins J."/>
            <person name="Shu S."/>
            <person name="Juenger T.E."/>
            <person name="Schmutz J."/>
        </authorList>
    </citation>
    <scope>NUCLEOTIDE SEQUENCE</scope>
    <source>
        <strain evidence="1">AP13</strain>
    </source>
</reference>
<accession>A0A8T0PII4</accession>
<protein>
    <submittedName>
        <fullName evidence="1">Uncharacterized protein</fullName>
    </submittedName>
</protein>
<evidence type="ECO:0000313" key="2">
    <source>
        <dbReference type="Proteomes" id="UP000823388"/>
    </source>
</evidence>
<organism evidence="1 2">
    <name type="scientific">Panicum virgatum</name>
    <name type="common">Blackwell switchgrass</name>
    <dbReference type="NCBI Taxonomy" id="38727"/>
    <lineage>
        <taxon>Eukaryota</taxon>
        <taxon>Viridiplantae</taxon>
        <taxon>Streptophyta</taxon>
        <taxon>Embryophyta</taxon>
        <taxon>Tracheophyta</taxon>
        <taxon>Spermatophyta</taxon>
        <taxon>Magnoliopsida</taxon>
        <taxon>Liliopsida</taxon>
        <taxon>Poales</taxon>
        <taxon>Poaceae</taxon>
        <taxon>PACMAD clade</taxon>
        <taxon>Panicoideae</taxon>
        <taxon>Panicodae</taxon>
        <taxon>Paniceae</taxon>
        <taxon>Panicinae</taxon>
        <taxon>Panicum</taxon>
        <taxon>Panicum sect. Hiantes</taxon>
    </lineage>
</organism>
<dbReference type="AlphaFoldDB" id="A0A8T0PII4"/>
<dbReference type="EMBL" id="CM029051">
    <property type="protein sequence ID" value="KAG2562107.1"/>
    <property type="molecule type" value="Genomic_DNA"/>
</dbReference>
<name>A0A8T0PII4_PANVG</name>
<proteinExistence type="predicted"/>
<evidence type="ECO:0000313" key="1">
    <source>
        <dbReference type="EMBL" id="KAG2562107.1"/>
    </source>
</evidence>